<proteinExistence type="predicted"/>
<dbReference type="SMART" id="SM00062">
    <property type="entry name" value="PBPb"/>
    <property type="match status" value="1"/>
</dbReference>
<keyword evidence="2" id="KW-0472">Membrane</keyword>
<organism evidence="4 5">
    <name type="scientific">Candidatus Gallibacteroides avistercoris</name>
    <dbReference type="NCBI Taxonomy" id="2840833"/>
    <lineage>
        <taxon>Bacteria</taxon>
        <taxon>Pseudomonadati</taxon>
        <taxon>Bacteroidota</taxon>
        <taxon>Bacteroidia</taxon>
        <taxon>Bacteroidales</taxon>
        <taxon>Bacteroidaceae</taxon>
        <taxon>Bacteroidaceae incertae sedis</taxon>
        <taxon>Candidatus Gallibacteroides</taxon>
    </lineage>
</organism>
<dbReference type="SUPFAM" id="SSF53850">
    <property type="entry name" value="Periplasmic binding protein-like II"/>
    <property type="match status" value="1"/>
</dbReference>
<dbReference type="AlphaFoldDB" id="A0A9D1M7F4"/>
<evidence type="ECO:0000256" key="1">
    <source>
        <dbReference type="ARBA" id="ARBA00022729"/>
    </source>
</evidence>
<feature type="transmembrane region" description="Helical" evidence="2">
    <location>
        <begin position="7"/>
        <end position="29"/>
    </location>
</feature>
<gene>
    <name evidence="4" type="ORF">IAB03_05725</name>
</gene>
<evidence type="ECO:0000259" key="3">
    <source>
        <dbReference type="SMART" id="SM00062"/>
    </source>
</evidence>
<reference evidence="4" key="2">
    <citation type="journal article" date="2021" name="PeerJ">
        <title>Extensive microbial diversity within the chicken gut microbiome revealed by metagenomics and culture.</title>
        <authorList>
            <person name="Gilroy R."/>
            <person name="Ravi A."/>
            <person name="Getino M."/>
            <person name="Pursley I."/>
            <person name="Horton D.L."/>
            <person name="Alikhan N.F."/>
            <person name="Baker D."/>
            <person name="Gharbi K."/>
            <person name="Hall N."/>
            <person name="Watson M."/>
            <person name="Adriaenssens E.M."/>
            <person name="Foster-Nyarko E."/>
            <person name="Jarju S."/>
            <person name="Secka A."/>
            <person name="Antonio M."/>
            <person name="Oren A."/>
            <person name="Chaudhuri R.R."/>
            <person name="La Ragione R."/>
            <person name="Hildebrand F."/>
            <person name="Pallen M.J."/>
        </authorList>
    </citation>
    <scope>NUCLEOTIDE SEQUENCE</scope>
    <source>
        <strain evidence="4">CHK158-818</strain>
    </source>
</reference>
<accession>A0A9D1M7F4</accession>
<dbReference type="EMBL" id="DVNA01000130">
    <property type="protein sequence ID" value="HIU55288.1"/>
    <property type="molecule type" value="Genomic_DNA"/>
</dbReference>
<dbReference type="InterPro" id="IPR001638">
    <property type="entry name" value="Solute-binding_3/MltF_N"/>
</dbReference>
<dbReference type="Gene3D" id="3.40.190.10">
    <property type="entry name" value="Periplasmic binding protein-like II"/>
    <property type="match status" value="2"/>
</dbReference>
<dbReference type="PANTHER" id="PTHR35936">
    <property type="entry name" value="MEMBRANE-BOUND LYTIC MUREIN TRANSGLYCOSYLASE F"/>
    <property type="match status" value="1"/>
</dbReference>
<dbReference type="CDD" id="cd01009">
    <property type="entry name" value="PBP2_YfhD_N"/>
    <property type="match status" value="1"/>
</dbReference>
<evidence type="ECO:0000256" key="2">
    <source>
        <dbReference type="SAM" id="Phobius"/>
    </source>
</evidence>
<keyword evidence="2" id="KW-1133">Transmembrane helix</keyword>
<protein>
    <submittedName>
        <fullName evidence="4">Transporter substrate-binding domain-containing protein</fullName>
    </submittedName>
</protein>
<sequence length="274" mass="31966">MNYHKRLTLYLALLSIVILCMSIIRLSLWKKDEPRDLPDIVREGILRIAIDYNPQSYYIQGDSVVGFEYRLARMIGEESGLAVELYPEINLQKSLDGLNERQFDIVARPLPVTTQNKQSYNFTEPIRLNRQVLVQRKASYNGGKEPIRNQLDLAQKRLHIIPDESTQLRIKNLSHEIGDTIYTIEEELYGYEQLIILVAKGEIDFAVCNQDIARQMSQTYPEIDIETDISFTQFQSWAVRKESIVLLDSLNSWLERIQQRPDFQKMLKADKITR</sequence>
<dbReference type="Proteomes" id="UP000824112">
    <property type="component" value="Unassembled WGS sequence"/>
</dbReference>
<reference evidence="4" key="1">
    <citation type="submission" date="2020-10" db="EMBL/GenBank/DDBJ databases">
        <authorList>
            <person name="Gilroy R."/>
        </authorList>
    </citation>
    <scope>NUCLEOTIDE SEQUENCE</scope>
    <source>
        <strain evidence="4">CHK158-818</strain>
    </source>
</reference>
<dbReference type="PANTHER" id="PTHR35936:SF19">
    <property type="entry name" value="AMINO-ACID-BINDING PROTEIN YXEM-RELATED"/>
    <property type="match status" value="1"/>
</dbReference>
<dbReference type="Pfam" id="PF00497">
    <property type="entry name" value="SBP_bac_3"/>
    <property type="match status" value="1"/>
</dbReference>
<evidence type="ECO:0000313" key="5">
    <source>
        <dbReference type="Proteomes" id="UP000824112"/>
    </source>
</evidence>
<evidence type="ECO:0000313" key="4">
    <source>
        <dbReference type="EMBL" id="HIU55288.1"/>
    </source>
</evidence>
<comment type="caution">
    <text evidence="4">The sequence shown here is derived from an EMBL/GenBank/DDBJ whole genome shotgun (WGS) entry which is preliminary data.</text>
</comment>
<keyword evidence="2" id="KW-0812">Transmembrane</keyword>
<name>A0A9D1M7F4_9BACT</name>
<keyword evidence="1" id="KW-0732">Signal</keyword>
<feature type="domain" description="Solute-binding protein family 3/N-terminal" evidence="3">
    <location>
        <begin position="45"/>
        <end position="270"/>
    </location>
</feature>